<evidence type="ECO:0000256" key="1">
    <source>
        <dbReference type="SAM" id="MobiDB-lite"/>
    </source>
</evidence>
<dbReference type="PANTHER" id="PTHR39201">
    <property type="entry name" value="EXPORTED PROTEIN-RELATED"/>
    <property type="match status" value="1"/>
</dbReference>
<feature type="region of interest" description="Disordered" evidence="1">
    <location>
        <begin position="42"/>
        <end position="64"/>
    </location>
</feature>
<evidence type="ECO:0000256" key="2">
    <source>
        <dbReference type="SAM" id="SignalP"/>
    </source>
</evidence>
<feature type="domain" description="Flavodoxin-like" evidence="3">
    <location>
        <begin position="132"/>
        <end position="203"/>
    </location>
</feature>
<feature type="chain" id="PRO_5039338054" description="Flavodoxin-like domain-containing protein" evidence="2">
    <location>
        <begin position="20"/>
        <end position="236"/>
    </location>
</feature>
<feature type="signal peptide" evidence="2">
    <location>
        <begin position="1"/>
        <end position="19"/>
    </location>
</feature>
<dbReference type="EMBL" id="ADLJ01000007">
    <property type="protein sequence ID" value="EHF00224.1"/>
    <property type="molecule type" value="Genomic_DNA"/>
</dbReference>
<dbReference type="PANTHER" id="PTHR39201:SF1">
    <property type="entry name" value="FLAVODOXIN-LIKE DOMAIN-CONTAINING PROTEIN"/>
    <property type="match status" value="1"/>
</dbReference>
<keyword evidence="2" id="KW-0732">Signal</keyword>
<dbReference type="InterPro" id="IPR008254">
    <property type="entry name" value="Flavodoxin/NO_synth"/>
</dbReference>
<sequence>MKKTLLLAMIFAAQLSVTACSGGTGTETAEAAAEIEAGTAALTADSETENPDMSTGAAEPGVQRQEEPVLAEIAPNQQPAVTVSQGAEQTGEASHSSVLVAYFSRAENIGGTPSVDAVSSASINIRDGEVVGNMRAMAEVIQDLTGGDIFSIQTERSYSQNYRESTNEARAELNSDARPALDAHVEDMSLYDVVYVGYPKLEYGFNCVSCVLSGIFKSDRTVYTDICALCVCCLHR</sequence>
<organism evidence="4 5">
    <name type="scientific">[Clostridium] citroniae WAL-17108</name>
    <dbReference type="NCBI Taxonomy" id="742733"/>
    <lineage>
        <taxon>Bacteria</taxon>
        <taxon>Bacillati</taxon>
        <taxon>Bacillota</taxon>
        <taxon>Clostridia</taxon>
        <taxon>Lachnospirales</taxon>
        <taxon>Lachnospiraceae</taxon>
        <taxon>Enterocloster</taxon>
    </lineage>
</organism>
<name>G5HEH6_9FIRM</name>
<gene>
    <name evidence="4" type="ORF">HMPREF9469_01138</name>
</gene>
<protein>
    <recommendedName>
        <fullName evidence="3">Flavodoxin-like domain-containing protein</fullName>
    </recommendedName>
</protein>
<dbReference type="Gene3D" id="3.40.50.360">
    <property type="match status" value="1"/>
</dbReference>
<accession>G5HEH6</accession>
<dbReference type="GO" id="GO:0016651">
    <property type="term" value="F:oxidoreductase activity, acting on NAD(P)H"/>
    <property type="evidence" value="ECO:0007669"/>
    <property type="project" value="UniProtKB-ARBA"/>
</dbReference>
<evidence type="ECO:0000313" key="4">
    <source>
        <dbReference type="EMBL" id="EHF00224.1"/>
    </source>
</evidence>
<dbReference type="RefSeq" id="WP_007860031.1">
    <property type="nucleotide sequence ID" value="NZ_JH376420.1"/>
</dbReference>
<dbReference type="InterPro" id="IPR029039">
    <property type="entry name" value="Flavoprotein-like_sf"/>
</dbReference>
<dbReference type="Proteomes" id="UP000003763">
    <property type="component" value="Unassembled WGS sequence"/>
</dbReference>
<dbReference type="PATRIC" id="fig|742733.3.peg.1161"/>
<dbReference type="HOGENOM" id="CLU_1173795_0_0_9"/>
<dbReference type="AlphaFoldDB" id="G5HEH6"/>
<reference evidence="4 5" key="1">
    <citation type="submission" date="2011-08" db="EMBL/GenBank/DDBJ databases">
        <title>The Genome Sequence of Clostridium citroniae WAL-17108.</title>
        <authorList>
            <consortium name="The Broad Institute Genome Sequencing Platform"/>
            <person name="Earl A."/>
            <person name="Ward D."/>
            <person name="Feldgarden M."/>
            <person name="Gevers D."/>
            <person name="Finegold S.M."/>
            <person name="Summanen P.H."/>
            <person name="Molitoris D.R."/>
            <person name="Vaisanen M.L."/>
            <person name="Daigneault M."/>
            <person name="Allen-Vercoe E."/>
            <person name="Young S.K."/>
            <person name="Zeng Q."/>
            <person name="Gargeya S."/>
            <person name="Fitzgerald M."/>
            <person name="Haas B."/>
            <person name="Abouelleil A."/>
            <person name="Alvarado L."/>
            <person name="Arachchi H.M."/>
            <person name="Berlin A."/>
            <person name="Brown A."/>
            <person name="Chapman S.B."/>
            <person name="Chen Z."/>
            <person name="Dunbar C."/>
            <person name="Freedman E."/>
            <person name="Gearin G."/>
            <person name="Gellesch M."/>
            <person name="Goldberg J."/>
            <person name="Griggs A."/>
            <person name="Gujja S."/>
            <person name="Heiman D."/>
            <person name="Howarth C."/>
            <person name="Larson L."/>
            <person name="Lui A."/>
            <person name="MacDonald P.J.P."/>
            <person name="Montmayeur A."/>
            <person name="Murphy C."/>
            <person name="Neiman D."/>
            <person name="Pearson M."/>
            <person name="Priest M."/>
            <person name="Roberts A."/>
            <person name="Saif S."/>
            <person name="Shea T."/>
            <person name="Shenoy N."/>
            <person name="Sisk P."/>
            <person name="Stolte C."/>
            <person name="Sykes S."/>
            <person name="Wortman J."/>
            <person name="Nusbaum C."/>
            <person name="Birren B."/>
        </authorList>
    </citation>
    <scope>NUCLEOTIDE SEQUENCE [LARGE SCALE GENOMIC DNA]</scope>
    <source>
        <strain evidence="4 5">WAL-17108</strain>
    </source>
</reference>
<proteinExistence type="predicted"/>
<evidence type="ECO:0000313" key="5">
    <source>
        <dbReference type="Proteomes" id="UP000003763"/>
    </source>
</evidence>
<dbReference type="eggNOG" id="COG0716">
    <property type="taxonomic scope" value="Bacteria"/>
</dbReference>
<dbReference type="Pfam" id="PF12682">
    <property type="entry name" value="Flavodoxin_4"/>
    <property type="match status" value="1"/>
</dbReference>
<dbReference type="GO" id="GO:0010181">
    <property type="term" value="F:FMN binding"/>
    <property type="evidence" value="ECO:0007669"/>
    <property type="project" value="InterPro"/>
</dbReference>
<comment type="caution">
    <text evidence="4">The sequence shown here is derived from an EMBL/GenBank/DDBJ whole genome shotgun (WGS) entry which is preliminary data.</text>
</comment>
<dbReference type="PROSITE" id="PS51257">
    <property type="entry name" value="PROKAR_LIPOPROTEIN"/>
    <property type="match status" value="1"/>
</dbReference>
<evidence type="ECO:0000259" key="3">
    <source>
        <dbReference type="Pfam" id="PF12682"/>
    </source>
</evidence>